<evidence type="ECO:0000313" key="8">
    <source>
        <dbReference type="RefSeq" id="XP_012866732.1"/>
    </source>
</evidence>
<accession>A0A1S3ETI3</accession>
<keyword evidence="2" id="KW-0805">Transcription regulation</keyword>
<dbReference type="PANTHER" id="PTHR45803">
    <property type="entry name" value="SOX100B"/>
    <property type="match status" value="1"/>
</dbReference>
<dbReference type="GO" id="GO:0007422">
    <property type="term" value="P:peripheral nervous system development"/>
    <property type="evidence" value="ECO:0007669"/>
    <property type="project" value="TreeGrafter"/>
</dbReference>
<dbReference type="GO" id="GO:0002009">
    <property type="term" value="P:morphogenesis of an epithelium"/>
    <property type="evidence" value="ECO:0007669"/>
    <property type="project" value="TreeGrafter"/>
</dbReference>
<feature type="region of interest" description="Disordered" evidence="6">
    <location>
        <begin position="1"/>
        <end position="25"/>
    </location>
</feature>
<dbReference type="InterPro" id="IPR036910">
    <property type="entry name" value="HMG_box_dom_sf"/>
</dbReference>
<dbReference type="GO" id="GO:0000122">
    <property type="term" value="P:negative regulation of transcription by RNA polymerase II"/>
    <property type="evidence" value="ECO:0007669"/>
    <property type="project" value="TreeGrafter"/>
</dbReference>
<sequence>MVRLDEDLRPARRAEAAQTRPLHHETPVSKAPWVCALGAAPSSSSSQMNRALAFRGSSPVGKLPQAERTLPSTLEVQAARSLAVRHTCGAGWPDRRRLWSAVPPLPCCAPCSLLSETEKRPFVEEAERLRVQHKKDHPDYKYQPRRRKSVKPGRSDSDSGPELGQHPGGVLYKADSVLSDAPHHGDHTGHTHGPPTPPTTPKTDLHPGGTGARQELKLEGRRLADSGRQNIDFSNVDISELSSEVISNMDAFDVHEFDQYLPLDGHAAPPAEPSQATAAGGSYRGTSYPASGPASVGASPVWAHKGASSASASPTEAGPPRPHIKTEQLSPSRYGDQPHGSPGRSDYGSYSTQAGVAAAAPAAAASSFASAQCDYTDLQTSNYYSPYPGYPPSLYQYPYFHSSRRPYASPLLNGLSMPPSHSPSSNWDQPVYTTLTRP</sequence>
<dbReference type="CTD" id="30812"/>
<feature type="region of interest" description="Disordered" evidence="6">
    <location>
        <begin position="416"/>
        <end position="438"/>
    </location>
</feature>
<dbReference type="KEGG" id="dord:105981928"/>
<keyword evidence="4" id="KW-0804">Transcription</keyword>
<dbReference type="FunCoup" id="A0A1S3ETI3">
    <property type="interactions" value="338"/>
</dbReference>
<dbReference type="GO" id="GO:0000978">
    <property type="term" value="F:RNA polymerase II cis-regulatory region sequence-specific DNA binding"/>
    <property type="evidence" value="ECO:0007669"/>
    <property type="project" value="TreeGrafter"/>
</dbReference>
<dbReference type="Gene3D" id="1.10.30.10">
    <property type="entry name" value="High mobility group box domain"/>
    <property type="match status" value="1"/>
</dbReference>
<reference evidence="8" key="1">
    <citation type="submission" date="2025-08" db="UniProtKB">
        <authorList>
            <consortium name="RefSeq"/>
        </authorList>
    </citation>
    <scope>IDENTIFICATION</scope>
    <source>
        <tissue evidence="8">Kidney</tissue>
    </source>
</reference>
<dbReference type="Proteomes" id="UP000081671">
    <property type="component" value="Unplaced"/>
</dbReference>
<feature type="compositionally biased region" description="Basic and acidic residues" evidence="6">
    <location>
        <begin position="1"/>
        <end position="15"/>
    </location>
</feature>
<dbReference type="InParanoid" id="A0A1S3ETI3"/>
<feature type="compositionally biased region" description="Basic and acidic residues" evidence="6">
    <location>
        <begin position="129"/>
        <end position="142"/>
    </location>
</feature>
<evidence type="ECO:0000256" key="5">
    <source>
        <dbReference type="ARBA" id="ARBA00023242"/>
    </source>
</evidence>
<protein>
    <submittedName>
        <fullName evidence="8">Transcription factor SOX-8</fullName>
    </submittedName>
</protein>
<feature type="region of interest" description="Disordered" evidence="6">
    <location>
        <begin position="129"/>
        <end position="213"/>
    </location>
</feature>
<feature type="compositionally biased region" description="Polar residues" evidence="6">
    <location>
        <begin position="422"/>
        <end position="438"/>
    </location>
</feature>
<keyword evidence="7" id="KW-1185">Reference proteome</keyword>
<dbReference type="SUPFAM" id="SSF47095">
    <property type="entry name" value="HMG-box"/>
    <property type="match status" value="1"/>
</dbReference>
<evidence type="ECO:0000256" key="4">
    <source>
        <dbReference type="ARBA" id="ARBA00023163"/>
    </source>
</evidence>
<dbReference type="OrthoDB" id="6247875at2759"/>
<name>A0A1S3ETI3_DIPOR</name>
<organism evidence="7 8">
    <name type="scientific">Dipodomys ordii</name>
    <name type="common">Ord's kangaroo rat</name>
    <dbReference type="NCBI Taxonomy" id="10020"/>
    <lineage>
        <taxon>Eukaryota</taxon>
        <taxon>Metazoa</taxon>
        <taxon>Chordata</taxon>
        <taxon>Craniata</taxon>
        <taxon>Vertebrata</taxon>
        <taxon>Euteleostomi</taxon>
        <taxon>Mammalia</taxon>
        <taxon>Eutheria</taxon>
        <taxon>Euarchontoglires</taxon>
        <taxon>Glires</taxon>
        <taxon>Rodentia</taxon>
        <taxon>Castorimorpha</taxon>
        <taxon>Heteromyidae</taxon>
        <taxon>Dipodomyinae</taxon>
        <taxon>Dipodomys</taxon>
    </lineage>
</organism>
<dbReference type="GO" id="GO:0000981">
    <property type="term" value="F:DNA-binding transcription factor activity, RNA polymerase II-specific"/>
    <property type="evidence" value="ECO:0007669"/>
    <property type="project" value="TreeGrafter"/>
</dbReference>
<dbReference type="AlphaFoldDB" id="A0A1S3ETI3"/>
<keyword evidence="5" id="KW-0539">Nucleus</keyword>
<comment type="subcellular location">
    <subcellularLocation>
        <location evidence="1">Nucleus</location>
    </subcellularLocation>
</comment>
<dbReference type="GO" id="GO:0014032">
    <property type="term" value="P:neural crest cell development"/>
    <property type="evidence" value="ECO:0007669"/>
    <property type="project" value="TreeGrafter"/>
</dbReference>
<dbReference type="GeneID" id="105981928"/>
<feature type="region of interest" description="Disordered" evidence="6">
    <location>
        <begin position="263"/>
        <end position="350"/>
    </location>
</feature>
<evidence type="ECO:0000256" key="2">
    <source>
        <dbReference type="ARBA" id="ARBA00023015"/>
    </source>
</evidence>
<keyword evidence="3" id="KW-0238">DNA-binding</keyword>
<dbReference type="InterPro" id="IPR050917">
    <property type="entry name" value="SOX_TF"/>
</dbReference>
<evidence type="ECO:0000256" key="6">
    <source>
        <dbReference type="SAM" id="MobiDB-lite"/>
    </source>
</evidence>
<dbReference type="RefSeq" id="XP_012866732.1">
    <property type="nucleotide sequence ID" value="XM_013011278.1"/>
</dbReference>
<dbReference type="PANTHER" id="PTHR45803:SF2">
    <property type="entry name" value="TRANSCRIPTION FACTOR SOX-8"/>
    <property type="match status" value="1"/>
</dbReference>
<dbReference type="GO" id="GO:0005634">
    <property type="term" value="C:nucleus"/>
    <property type="evidence" value="ECO:0007669"/>
    <property type="project" value="UniProtKB-SubCell"/>
</dbReference>
<dbReference type="STRING" id="10020.ENSDORP00000025655"/>
<evidence type="ECO:0000256" key="3">
    <source>
        <dbReference type="ARBA" id="ARBA00023125"/>
    </source>
</evidence>
<gene>
    <name evidence="8" type="primary">Sox8</name>
</gene>
<dbReference type="GO" id="GO:0048484">
    <property type="term" value="P:enteric nervous system development"/>
    <property type="evidence" value="ECO:0007669"/>
    <property type="project" value="TreeGrafter"/>
</dbReference>
<evidence type="ECO:0000256" key="1">
    <source>
        <dbReference type="ARBA" id="ARBA00004123"/>
    </source>
</evidence>
<evidence type="ECO:0000313" key="7">
    <source>
        <dbReference type="Proteomes" id="UP000081671"/>
    </source>
</evidence>
<proteinExistence type="predicted"/>